<dbReference type="Proteomes" id="UP001162164">
    <property type="component" value="Unassembled WGS sequence"/>
</dbReference>
<keyword evidence="3" id="KW-1185">Reference proteome</keyword>
<feature type="compositionally biased region" description="Polar residues" evidence="1">
    <location>
        <begin position="57"/>
        <end position="76"/>
    </location>
</feature>
<evidence type="ECO:0000313" key="2">
    <source>
        <dbReference type="EMBL" id="KAJ8973646.1"/>
    </source>
</evidence>
<accession>A0ABQ9J6R0</accession>
<dbReference type="EMBL" id="JAPWTJ010001138">
    <property type="protein sequence ID" value="KAJ8973646.1"/>
    <property type="molecule type" value="Genomic_DNA"/>
</dbReference>
<comment type="caution">
    <text evidence="2">The sequence shown here is derived from an EMBL/GenBank/DDBJ whole genome shotgun (WGS) entry which is preliminary data.</text>
</comment>
<proteinExistence type="predicted"/>
<name>A0ABQ9J6R0_9CUCU</name>
<feature type="region of interest" description="Disordered" evidence="1">
    <location>
        <begin position="57"/>
        <end position="83"/>
    </location>
</feature>
<reference evidence="2" key="1">
    <citation type="journal article" date="2023" name="Insect Mol. Biol.">
        <title>Genome sequencing provides insights into the evolution of gene families encoding plant cell wall-degrading enzymes in longhorned beetles.</title>
        <authorList>
            <person name="Shin N.R."/>
            <person name="Okamura Y."/>
            <person name="Kirsch R."/>
            <person name="Pauchet Y."/>
        </authorList>
    </citation>
    <scope>NUCLEOTIDE SEQUENCE</scope>
    <source>
        <strain evidence="2">MMC_N1</strain>
    </source>
</reference>
<evidence type="ECO:0000313" key="3">
    <source>
        <dbReference type="Proteomes" id="UP001162164"/>
    </source>
</evidence>
<sequence length="278" mass="31556">MITLNKMWRGLKVLKNNDLKAHKCPIDSADMPAAVQTIVKVQPNNFLLDRTKSNSHSSSLIDLHQNPKNDSPQSKPNIHPGNAMNTEIKTYQDMSYTNLNDNLKVSTVKSVQHHQLCDQSAPSYELESALEKADMLKKMYCSMRMQTGTRNILLDNAHNNIAPVLYTRSHKIKHGEVLKTHEIASMVNSLSSNECKINSMHQLQIRSQVMNAKINSMVSETSTQNQQRVAEWIQSNIDNEISSSDNSRAESVKNKKYIPIDKVKYAEMEENVKKFLFG</sequence>
<evidence type="ECO:0000256" key="1">
    <source>
        <dbReference type="SAM" id="MobiDB-lite"/>
    </source>
</evidence>
<protein>
    <submittedName>
        <fullName evidence="2">Uncharacterized protein</fullName>
    </submittedName>
</protein>
<organism evidence="2 3">
    <name type="scientific">Molorchus minor</name>
    <dbReference type="NCBI Taxonomy" id="1323400"/>
    <lineage>
        <taxon>Eukaryota</taxon>
        <taxon>Metazoa</taxon>
        <taxon>Ecdysozoa</taxon>
        <taxon>Arthropoda</taxon>
        <taxon>Hexapoda</taxon>
        <taxon>Insecta</taxon>
        <taxon>Pterygota</taxon>
        <taxon>Neoptera</taxon>
        <taxon>Endopterygota</taxon>
        <taxon>Coleoptera</taxon>
        <taxon>Polyphaga</taxon>
        <taxon>Cucujiformia</taxon>
        <taxon>Chrysomeloidea</taxon>
        <taxon>Cerambycidae</taxon>
        <taxon>Lamiinae</taxon>
        <taxon>Monochamini</taxon>
        <taxon>Molorchus</taxon>
    </lineage>
</organism>
<gene>
    <name evidence="2" type="ORF">NQ317_002920</name>
</gene>